<keyword evidence="3" id="KW-1133">Transmembrane helix</keyword>
<dbReference type="GO" id="GO:0008758">
    <property type="term" value="F:UDP-2,3-diacylglucosamine hydrolase activity"/>
    <property type="evidence" value="ECO:0007669"/>
    <property type="project" value="TreeGrafter"/>
</dbReference>
<dbReference type="GO" id="GO:0046872">
    <property type="term" value="F:metal ion binding"/>
    <property type="evidence" value="ECO:0007669"/>
    <property type="project" value="UniProtKB-KW"/>
</dbReference>
<feature type="domain" description="Calcineurin-like phosphoesterase" evidence="4">
    <location>
        <begin position="44"/>
        <end position="216"/>
    </location>
</feature>
<keyword evidence="3" id="KW-0472">Membrane</keyword>
<keyword evidence="3" id="KW-0812">Transmembrane</keyword>
<dbReference type="GO" id="GO:0016020">
    <property type="term" value="C:membrane"/>
    <property type="evidence" value="ECO:0007669"/>
    <property type="project" value="GOC"/>
</dbReference>
<dbReference type="SUPFAM" id="SSF56300">
    <property type="entry name" value="Metallo-dependent phosphatases"/>
    <property type="match status" value="1"/>
</dbReference>
<dbReference type="InterPro" id="IPR029052">
    <property type="entry name" value="Metallo-depent_PP-like"/>
</dbReference>
<evidence type="ECO:0000259" key="4">
    <source>
        <dbReference type="Pfam" id="PF00149"/>
    </source>
</evidence>
<evidence type="ECO:0000313" key="6">
    <source>
        <dbReference type="Proteomes" id="UP000593890"/>
    </source>
</evidence>
<protein>
    <submittedName>
        <fullName evidence="5">Phosphoesterase</fullName>
    </submittedName>
</protein>
<dbReference type="AlphaFoldDB" id="A0A7I8D1Q5"/>
<dbReference type="GO" id="GO:0009245">
    <property type="term" value="P:lipid A biosynthetic process"/>
    <property type="evidence" value="ECO:0007669"/>
    <property type="project" value="TreeGrafter"/>
</dbReference>
<accession>A0A7I8D1Q5</accession>
<dbReference type="KEGG" id="sman:C12CBH8_13870"/>
<name>A0A7I8D1Q5_9FIRM</name>
<dbReference type="InterPro" id="IPR004843">
    <property type="entry name" value="Calcineurin-like_PHP"/>
</dbReference>
<gene>
    <name evidence="5" type="ORF">C12CBH8_13870</name>
</gene>
<feature type="transmembrane region" description="Helical" evidence="3">
    <location>
        <begin position="6"/>
        <end position="25"/>
    </location>
</feature>
<proteinExistence type="predicted"/>
<evidence type="ECO:0000313" key="5">
    <source>
        <dbReference type="EMBL" id="BCI60748.1"/>
    </source>
</evidence>
<dbReference type="Pfam" id="PF00149">
    <property type="entry name" value="Metallophos"/>
    <property type="match status" value="1"/>
</dbReference>
<dbReference type="EMBL" id="AP023321">
    <property type="protein sequence ID" value="BCI60748.1"/>
    <property type="molecule type" value="Genomic_DNA"/>
</dbReference>
<dbReference type="PANTHER" id="PTHR31302:SF31">
    <property type="entry name" value="PHOSPHODIESTERASE YAEI"/>
    <property type="match status" value="1"/>
</dbReference>
<organism evidence="5 6">
    <name type="scientific">Solibaculum mannosilyticum</name>
    <dbReference type="NCBI Taxonomy" id="2780922"/>
    <lineage>
        <taxon>Bacteria</taxon>
        <taxon>Bacillati</taxon>
        <taxon>Bacillota</taxon>
        <taxon>Clostridia</taxon>
        <taxon>Eubacteriales</taxon>
        <taxon>Oscillospiraceae</taxon>
        <taxon>Solibaculum</taxon>
    </lineage>
</organism>
<evidence type="ECO:0000256" key="2">
    <source>
        <dbReference type="ARBA" id="ARBA00022801"/>
    </source>
</evidence>
<keyword evidence="1" id="KW-0479">Metal-binding</keyword>
<evidence type="ECO:0000256" key="1">
    <source>
        <dbReference type="ARBA" id="ARBA00022723"/>
    </source>
</evidence>
<keyword evidence="2" id="KW-0378">Hydrolase</keyword>
<reference evidence="6" key="1">
    <citation type="submission" date="2020-07" db="EMBL/GenBank/DDBJ databases">
        <title>Complete genome sequencing of Clostridia bacterium strain 12CBH8.</title>
        <authorList>
            <person name="Sakamoto M."/>
            <person name="Murakami T."/>
            <person name="Mori H."/>
        </authorList>
    </citation>
    <scope>NUCLEOTIDE SEQUENCE [LARGE SCALE GENOMIC DNA]</scope>
    <source>
        <strain evidence="6">12CBH8</strain>
    </source>
</reference>
<dbReference type="Proteomes" id="UP000593890">
    <property type="component" value="Chromosome"/>
</dbReference>
<sequence length="282" mass="32414">MWFWIVILVFIIIGLFVWWISNRWLCVSQRELFLDWLPPEWDGIRILHLSDLHSTRYGKHNQRLAARIQRLNPDLILAPGDLCDRFVKNGDAFLDLLEELDGQFPIYASIGNHELRVEQNAPEDYCVFRETLKKKGVVMLDNTSVLLERKGKSLRLYGINQPLSIYYQHGTLHNVADYLGERDTSYPAVLLAHDPRWFERYVDWGASLVLAGHIHGGMMRLPFIGGIYSPDKTLFPKYDAGVFTKDGCTMVVSRGAGDSRPFRIGSLPELILMTLHTKRGDL</sequence>
<dbReference type="PANTHER" id="PTHR31302">
    <property type="entry name" value="TRANSMEMBRANE PROTEIN WITH METALLOPHOSPHOESTERASE DOMAIN-RELATED"/>
    <property type="match status" value="1"/>
</dbReference>
<dbReference type="Gene3D" id="3.60.21.10">
    <property type="match status" value="1"/>
</dbReference>
<keyword evidence="6" id="KW-1185">Reference proteome</keyword>
<dbReference type="InterPro" id="IPR051158">
    <property type="entry name" value="Metallophosphoesterase_sf"/>
</dbReference>
<evidence type="ECO:0000256" key="3">
    <source>
        <dbReference type="SAM" id="Phobius"/>
    </source>
</evidence>